<dbReference type="Gene3D" id="3.40.630.30">
    <property type="match status" value="1"/>
</dbReference>
<dbReference type="SUPFAM" id="SSF55729">
    <property type="entry name" value="Acyl-CoA N-acyltransferases (Nat)"/>
    <property type="match status" value="1"/>
</dbReference>
<dbReference type="InterPro" id="IPR016181">
    <property type="entry name" value="Acyl_CoA_acyltransferase"/>
</dbReference>
<dbReference type="Proteomes" id="UP000799302">
    <property type="component" value="Unassembled WGS sequence"/>
</dbReference>
<evidence type="ECO:0000259" key="1">
    <source>
        <dbReference type="Pfam" id="PF00583"/>
    </source>
</evidence>
<evidence type="ECO:0000313" key="2">
    <source>
        <dbReference type="EMBL" id="KAF2673503.1"/>
    </source>
</evidence>
<evidence type="ECO:0000313" key="3">
    <source>
        <dbReference type="Proteomes" id="UP000799302"/>
    </source>
</evidence>
<dbReference type="AlphaFoldDB" id="A0A6A6UPX6"/>
<keyword evidence="3" id="KW-1185">Reference proteome</keyword>
<organism evidence="2 3">
    <name type="scientific">Microthyrium microscopicum</name>
    <dbReference type="NCBI Taxonomy" id="703497"/>
    <lineage>
        <taxon>Eukaryota</taxon>
        <taxon>Fungi</taxon>
        <taxon>Dikarya</taxon>
        <taxon>Ascomycota</taxon>
        <taxon>Pezizomycotina</taxon>
        <taxon>Dothideomycetes</taxon>
        <taxon>Dothideomycetes incertae sedis</taxon>
        <taxon>Microthyriales</taxon>
        <taxon>Microthyriaceae</taxon>
        <taxon>Microthyrium</taxon>
    </lineage>
</organism>
<sequence>MYHYKPAEASFGIMAENRIKSSVNCKNFKAVDNETGELVAGADWEVIAHDRAEVLSKRLSEVREQYMGNKAHLYLKSIVVEPNYRGLGIGKMPMACGVKEAGCAGKPLYERVGSNLLGTSNLMRLLMAPILSIPIV</sequence>
<dbReference type="Pfam" id="PF00583">
    <property type="entry name" value="Acetyltransf_1"/>
    <property type="match status" value="1"/>
</dbReference>
<dbReference type="EMBL" id="MU004231">
    <property type="protein sequence ID" value="KAF2673503.1"/>
    <property type="molecule type" value="Genomic_DNA"/>
</dbReference>
<gene>
    <name evidence="2" type="ORF">BT63DRAFT_437192</name>
</gene>
<proteinExistence type="predicted"/>
<accession>A0A6A6UPX6</accession>
<dbReference type="InterPro" id="IPR000182">
    <property type="entry name" value="GNAT_dom"/>
</dbReference>
<feature type="domain" description="N-acetyltransferase" evidence="1">
    <location>
        <begin position="57"/>
        <end position="96"/>
    </location>
</feature>
<dbReference type="GO" id="GO:0016747">
    <property type="term" value="F:acyltransferase activity, transferring groups other than amino-acyl groups"/>
    <property type="evidence" value="ECO:0007669"/>
    <property type="project" value="InterPro"/>
</dbReference>
<protein>
    <recommendedName>
        <fullName evidence="1">N-acetyltransferase domain-containing protein</fullName>
    </recommendedName>
</protein>
<name>A0A6A6UPX6_9PEZI</name>
<dbReference type="OrthoDB" id="410198at2759"/>
<reference evidence="2" key="1">
    <citation type="journal article" date="2020" name="Stud. Mycol.">
        <title>101 Dothideomycetes genomes: a test case for predicting lifestyles and emergence of pathogens.</title>
        <authorList>
            <person name="Haridas S."/>
            <person name="Albert R."/>
            <person name="Binder M."/>
            <person name="Bloem J."/>
            <person name="Labutti K."/>
            <person name="Salamov A."/>
            <person name="Andreopoulos B."/>
            <person name="Baker S."/>
            <person name="Barry K."/>
            <person name="Bills G."/>
            <person name="Bluhm B."/>
            <person name="Cannon C."/>
            <person name="Castanera R."/>
            <person name="Culley D."/>
            <person name="Daum C."/>
            <person name="Ezra D."/>
            <person name="Gonzalez J."/>
            <person name="Henrissat B."/>
            <person name="Kuo A."/>
            <person name="Liang C."/>
            <person name="Lipzen A."/>
            <person name="Lutzoni F."/>
            <person name="Magnuson J."/>
            <person name="Mondo S."/>
            <person name="Nolan M."/>
            <person name="Ohm R."/>
            <person name="Pangilinan J."/>
            <person name="Park H.-J."/>
            <person name="Ramirez L."/>
            <person name="Alfaro M."/>
            <person name="Sun H."/>
            <person name="Tritt A."/>
            <person name="Yoshinaga Y."/>
            <person name="Zwiers L.-H."/>
            <person name="Turgeon B."/>
            <person name="Goodwin S."/>
            <person name="Spatafora J."/>
            <person name="Crous P."/>
            <person name="Grigoriev I."/>
        </authorList>
    </citation>
    <scope>NUCLEOTIDE SEQUENCE</scope>
    <source>
        <strain evidence="2">CBS 115976</strain>
    </source>
</reference>